<proteinExistence type="predicted"/>
<comment type="caution">
    <text evidence="1">The sequence shown here is derived from an EMBL/GenBank/DDBJ whole genome shotgun (WGS) entry which is preliminary data.</text>
</comment>
<sequence>MSAMDASDGVKALDMSVRKCMLPTDTVKGSSFYSGCLAHKLMLEVVRSCRCMPYFFCKC</sequence>
<accession>A0ABQ7Q432</accession>
<organism evidence="1 2">
    <name type="scientific">Plutella xylostella</name>
    <name type="common">Diamondback moth</name>
    <name type="synonym">Plutella maculipennis</name>
    <dbReference type="NCBI Taxonomy" id="51655"/>
    <lineage>
        <taxon>Eukaryota</taxon>
        <taxon>Metazoa</taxon>
        <taxon>Ecdysozoa</taxon>
        <taxon>Arthropoda</taxon>
        <taxon>Hexapoda</taxon>
        <taxon>Insecta</taxon>
        <taxon>Pterygota</taxon>
        <taxon>Neoptera</taxon>
        <taxon>Endopterygota</taxon>
        <taxon>Lepidoptera</taxon>
        <taxon>Glossata</taxon>
        <taxon>Ditrysia</taxon>
        <taxon>Yponomeutoidea</taxon>
        <taxon>Plutellidae</taxon>
        <taxon>Plutella</taxon>
    </lineage>
</organism>
<evidence type="ECO:0000313" key="1">
    <source>
        <dbReference type="EMBL" id="KAG7299999.1"/>
    </source>
</evidence>
<name>A0ABQ7Q432_PLUXY</name>
<protein>
    <submittedName>
        <fullName evidence="1">Uncharacterized protein</fullName>
    </submittedName>
</protein>
<keyword evidence="2" id="KW-1185">Reference proteome</keyword>
<gene>
    <name evidence="1" type="ORF">JYU34_017036</name>
</gene>
<reference evidence="1 2" key="1">
    <citation type="submission" date="2021-06" db="EMBL/GenBank/DDBJ databases">
        <title>A haploid diamondback moth (Plutella xylostella L.) genome assembly resolves 31 chromosomes and identifies a diamide resistance mutation.</title>
        <authorList>
            <person name="Ward C.M."/>
            <person name="Perry K.D."/>
            <person name="Baker G."/>
            <person name="Powis K."/>
            <person name="Heckel D.G."/>
            <person name="Baxter S.W."/>
        </authorList>
    </citation>
    <scope>NUCLEOTIDE SEQUENCE [LARGE SCALE GENOMIC DNA]</scope>
    <source>
        <strain evidence="1 2">LV</strain>
        <tissue evidence="1">Single pupa</tissue>
    </source>
</reference>
<evidence type="ECO:0000313" key="2">
    <source>
        <dbReference type="Proteomes" id="UP000823941"/>
    </source>
</evidence>
<dbReference type="Proteomes" id="UP000823941">
    <property type="component" value="Chromosome 22"/>
</dbReference>
<dbReference type="EMBL" id="JAHIBW010000022">
    <property type="protein sequence ID" value="KAG7299999.1"/>
    <property type="molecule type" value="Genomic_DNA"/>
</dbReference>